<sequence length="63" mass="7082">MISPVFEYCYAETVVLTDEIMQTLHRSTDSTKASILADTDGVKWDLCSYYGTSLFSVIKNHSV</sequence>
<evidence type="ECO:0000313" key="2">
    <source>
        <dbReference type="Proteomes" id="UP000054995"/>
    </source>
</evidence>
<keyword evidence="2" id="KW-1185">Reference proteome</keyword>
<accession>A0A0V1F867</accession>
<organism evidence="1 2">
    <name type="scientific">Trichinella pseudospiralis</name>
    <name type="common">Parasitic roundworm</name>
    <dbReference type="NCBI Taxonomy" id="6337"/>
    <lineage>
        <taxon>Eukaryota</taxon>
        <taxon>Metazoa</taxon>
        <taxon>Ecdysozoa</taxon>
        <taxon>Nematoda</taxon>
        <taxon>Enoplea</taxon>
        <taxon>Dorylaimia</taxon>
        <taxon>Trichinellida</taxon>
        <taxon>Trichinellidae</taxon>
        <taxon>Trichinella</taxon>
    </lineage>
</organism>
<name>A0A0V1F867_TRIPS</name>
<dbReference type="AlphaFoldDB" id="A0A0V1F867"/>
<comment type="caution">
    <text evidence="1">The sequence shown here is derived from an EMBL/GenBank/DDBJ whole genome shotgun (WGS) entry which is preliminary data.</text>
</comment>
<reference evidence="1 2" key="1">
    <citation type="submission" date="2015-01" db="EMBL/GenBank/DDBJ databases">
        <title>Evolution of Trichinella species and genotypes.</title>
        <authorList>
            <person name="Korhonen P.K."/>
            <person name="Edoardo P."/>
            <person name="Giuseppe L.R."/>
            <person name="Gasser R.B."/>
        </authorList>
    </citation>
    <scope>NUCLEOTIDE SEQUENCE [LARGE SCALE GENOMIC DNA]</scope>
    <source>
        <strain evidence="1">ISS470</strain>
    </source>
</reference>
<evidence type="ECO:0000313" key="1">
    <source>
        <dbReference type="EMBL" id="KRY81980.1"/>
    </source>
</evidence>
<gene>
    <name evidence="1" type="ORF">T4D_9292</name>
</gene>
<proteinExistence type="predicted"/>
<dbReference type="Proteomes" id="UP000054995">
    <property type="component" value="Unassembled WGS sequence"/>
</dbReference>
<protein>
    <submittedName>
        <fullName evidence="1">Uncharacterized protein</fullName>
    </submittedName>
</protein>
<dbReference type="EMBL" id="JYDT01000194">
    <property type="protein sequence ID" value="KRY81980.1"/>
    <property type="molecule type" value="Genomic_DNA"/>
</dbReference>